<proteinExistence type="predicted"/>
<dbReference type="AlphaFoldDB" id="A0A371XCZ0"/>
<evidence type="ECO:0000313" key="3">
    <source>
        <dbReference type="Proteomes" id="UP000262379"/>
    </source>
</evidence>
<protein>
    <submittedName>
        <fullName evidence="2">Glycine zipper 2TM domain-containing protein</fullName>
    </submittedName>
</protein>
<evidence type="ECO:0000313" key="2">
    <source>
        <dbReference type="EMBL" id="RFC67095.1"/>
    </source>
</evidence>
<organism evidence="2 3">
    <name type="scientific">Mesorhizobium denitrificans</name>
    <dbReference type="NCBI Taxonomy" id="2294114"/>
    <lineage>
        <taxon>Bacteria</taxon>
        <taxon>Pseudomonadati</taxon>
        <taxon>Pseudomonadota</taxon>
        <taxon>Alphaproteobacteria</taxon>
        <taxon>Hyphomicrobiales</taxon>
        <taxon>Phyllobacteriaceae</taxon>
        <taxon>Mesorhizobium</taxon>
    </lineage>
</organism>
<gene>
    <name evidence="2" type="ORF">DY251_13070</name>
</gene>
<evidence type="ECO:0000259" key="1">
    <source>
        <dbReference type="Pfam" id="PF13488"/>
    </source>
</evidence>
<comment type="caution">
    <text evidence="2">The sequence shown here is derived from an EMBL/GenBank/DDBJ whole genome shotgun (WGS) entry which is preliminary data.</text>
</comment>
<feature type="domain" description="Glycine zipper" evidence="1">
    <location>
        <begin position="23"/>
        <end position="67"/>
    </location>
</feature>
<dbReference type="Pfam" id="PF13488">
    <property type="entry name" value="Gly-zipper_Omp"/>
    <property type="match status" value="1"/>
</dbReference>
<dbReference type="Proteomes" id="UP000262379">
    <property type="component" value="Unassembled WGS sequence"/>
</dbReference>
<reference evidence="3" key="1">
    <citation type="submission" date="2018-08" db="EMBL/GenBank/DDBJ databases">
        <authorList>
            <person name="Im W.T."/>
        </authorList>
    </citation>
    <scope>NUCLEOTIDE SEQUENCE [LARGE SCALE GENOMIC DNA]</scope>
    <source>
        <strain evidence="3">LA-28</strain>
    </source>
</reference>
<accession>A0A371XCZ0</accession>
<dbReference type="InterPro" id="IPR039567">
    <property type="entry name" value="Gly-zipper"/>
</dbReference>
<name>A0A371XCZ0_9HYPH</name>
<dbReference type="EMBL" id="QURN01000009">
    <property type="protein sequence ID" value="RFC67095.1"/>
    <property type="molecule type" value="Genomic_DNA"/>
</dbReference>
<sequence>MKKLIIGLALLVPLAACTNAEKGAVIGGVGGAALGTAAGGSDTRNALIGGAVGAVAGALVGKAMDNNGNPREGICRYRDEYGRIYEARCPSNYY</sequence>
<dbReference type="RefSeq" id="WP_116624346.1">
    <property type="nucleotide sequence ID" value="NZ_QURN01000009.1"/>
</dbReference>
<keyword evidence="3" id="KW-1185">Reference proteome</keyword>